<evidence type="ECO:0000256" key="1">
    <source>
        <dbReference type="ARBA" id="ARBA00001947"/>
    </source>
</evidence>
<keyword evidence="5 7" id="KW-1133">Transmembrane helix</keyword>
<dbReference type="RefSeq" id="WP_368651996.1">
    <property type="nucleotide sequence ID" value="NZ_CP162599.1"/>
</dbReference>
<feature type="transmembrane region" description="Helical" evidence="7">
    <location>
        <begin position="111"/>
        <end position="134"/>
    </location>
</feature>
<accession>A0AB39HLI3</accession>
<feature type="transmembrane region" description="Helical" evidence="7">
    <location>
        <begin position="6"/>
        <end position="27"/>
    </location>
</feature>
<reference evidence="9" key="1">
    <citation type="submission" date="2024-07" db="EMBL/GenBank/DDBJ databases">
        <title>Halotolerant mesophilic bacterium Ornithinibacillus sp. 4-3, sp. nov., isolated from soil.</title>
        <authorList>
            <person name="Sidarenka A.V."/>
            <person name="Guliayeva D.E."/>
            <person name="Leanovich S.I."/>
            <person name="Hileuskaya K.S."/>
            <person name="Akhremchuk A.E."/>
            <person name="Sikolenko M.A."/>
            <person name="Valentovich L.N."/>
        </authorList>
    </citation>
    <scope>NUCLEOTIDE SEQUENCE</scope>
    <source>
        <strain evidence="9">4-3</strain>
    </source>
</reference>
<feature type="transmembrane region" description="Helical" evidence="7">
    <location>
        <begin position="83"/>
        <end position="105"/>
    </location>
</feature>
<dbReference type="GO" id="GO:0006508">
    <property type="term" value="P:proteolysis"/>
    <property type="evidence" value="ECO:0007669"/>
    <property type="project" value="InterPro"/>
</dbReference>
<evidence type="ECO:0000256" key="6">
    <source>
        <dbReference type="ARBA" id="ARBA00023136"/>
    </source>
</evidence>
<dbReference type="InterPro" id="IPR008915">
    <property type="entry name" value="Peptidase_M50"/>
</dbReference>
<dbReference type="EC" id="3.4.24.-" evidence="9"/>
<evidence type="ECO:0000256" key="3">
    <source>
        <dbReference type="ARBA" id="ARBA00007931"/>
    </source>
</evidence>
<organism evidence="9">
    <name type="scientific">Ornithinibacillus sp. 4-3</name>
    <dbReference type="NCBI Taxonomy" id="3231488"/>
    <lineage>
        <taxon>Bacteria</taxon>
        <taxon>Bacillati</taxon>
        <taxon>Bacillota</taxon>
        <taxon>Bacilli</taxon>
        <taxon>Bacillales</taxon>
        <taxon>Bacillaceae</taxon>
        <taxon>Ornithinibacillus</taxon>
    </lineage>
</organism>
<sequence length="154" mass="17506">MDIFIIIYIVLIVAPIGTLFHETGHAIGAKLVRADKIHLSLGCGNLSYTFRLQGFRLTLHPIYFIGGFASSERNKPYHVKEKILISIFGPFCNLIIACLIYFLYVQVQNEYLFILVLFNLWLAIINLIPFTLLGKQSDGYTILKEISSAIRKKP</sequence>
<keyword evidence="9" id="KW-0378">Hydrolase</keyword>
<keyword evidence="6 7" id="KW-0472">Membrane</keyword>
<comment type="cofactor">
    <cofactor evidence="1">
        <name>Zn(2+)</name>
        <dbReference type="ChEBI" id="CHEBI:29105"/>
    </cofactor>
</comment>
<feature type="domain" description="Peptidase M50" evidence="8">
    <location>
        <begin position="17"/>
        <end position="108"/>
    </location>
</feature>
<evidence type="ECO:0000256" key="4">
    <source>
        <dbReference type="ARBA" id="ARBA00022692"/>
    </source>
</evidence>
<proteinExistence type="inferred from homology"/>
<dbReference type="GO" id="GO:0016020">
    <property type="term" value="C:membrane"/>
    <property type="evidence" value="ECO:0007669"/>
    <property type="project" value="UniProtKB-SubCell"/>
</dbReference>
<name>A0AB39HLI3_9BACI</name>
<dbReference type="CDD" id="cd05709">
    <property type="entry name" value="S2P-M50"/>
    <property type="match status" value="1"/>
</dbReference>
<evidence type="ECO:0000313" key="9">
    <source>
        <dbReference type="EMBL" id="XDK31268.1"/>
    </source>
</evidence>
<comment type="similarity">
    <text evidence="3">Belongs to the peptidase M50B family.</text>
</comment>
<comment type="subcellular location">
    <subcellularLocation>
        <location evidence="2">Membrane</location>
        <topology evidence="2">Multi-pass membrane protein</topology>
    </subcellularLocation>
</comment>
<gene>
    <name evidence="9" type="ORF">AB4Y30_09475</name>
</gene>
<evidence type="ECO:0000256" key="7">
    <source>
        <dbReference type="SAM" id="Phobius"/>
    </source>
</evidence>
<dbReference type="AlphaFoldDB" id="A0AB39HLI3"/>
<protein>
    <submittedName>
        <fullName evidence="9">M50 family metallopeptidase</fullName>
        <ecNumber evidence="9">3.4.24.-</ecNumber>
    </submittedName>
</protein>
<dbReference type="EMBL" id="CP162599">
    <property type="protein sequence ID" value="XDK31268.1"/>
    <property type="molecule type" value="Genomic_DNA"/>
</dbReference>
<evidence type="ECO:0000256" key="5">
    <source>
        <dbReference type="ARBA" id="ARBA00022989"/>
    </source>
</evidence>
<keyword evidence="4 7" id="KW-0812">Transmembrane</keyword>
<evidence type="ECO:0000259" key="8">
    <source>
        <dbReference type="Pfam" id="PF02163"/>
    </source>
</evidence>
<evidence type="ECO:0000256" key="2">
    <source>
        <dbReference type="ARBA" id="ARBA00004141"/>
    </source>
</evidence>
<dbReference type="GO" id="GO:0016787">
    <property type="term" value="F:hydrolase activity"/>
    <property type="evidence" value="ECO:0007669"/>
    <property type="project" value="UniProtKB-KW"/>
</dbReference>
<dbReference type="Pfam" id="PF02163">
    <property type="entry name" value="Peptidase_M50"/>
    <property type="match status" value="1"/>
</dbReference>